<dbReference type="InterPro" id="IPR009912">
    <property type="entry name" value="DUF1451"/>
</dbReference>
<gene>
    <name evidence="1" type="ORF">BN874_850023</name>
</gene>
<keyword evidence="2" id="KW-1185">Reference proteome</keyword>
<comment type="caution">
    <text evidence="1">The sequence shown here is derived from an EMBL/GenBank/DDBJ whole genome shotgun (WGS) entry which is preliminary data.</text>
</comment>
<reference evidence="1 2" key="1">
    <citation type="journal article" date="2014" name="ISME J.">
        <title>Candidatus Competibacter-lineage genomes retrieved from metagenomes reveal functional metabolic diversity.</title>
        <authorList>
            <person name="McIlroy S.J."/>
            <person name="Albertsen M."/>
            <person name="Andresen E.K."/>
            <person name="Saunders A.M."/>
            <person name="Kristiansen R."/>
            <person name="Stokholm-Bjerregaard M."/>
            <person name="Nielsen K.L."/>
            <person name="Nielsen P.H."/>
        </authorList>
    </citation>
    <scope>NUCLEOTIDE SEQUENCE [LARGE SCALE GENOMIC DNA]</scope>
    <source>
        <strain evidence="1 2">Run_B_J11</strain>
    </source>
</reference>
<evidence type="ECO:0000313" key="1">
    <source>
        <dbReference type="EMBL" id="CDH47605.1"/>
    </source>
</evidence>
<name>A0A7U7GG04_9GAMM</name>
<proteinExistence type="predicted"/>
<dbReference type="EMBL" id="CBTK010000304">
    <property type="protein sequence ID" value="CDH47605.1"/>
    <property type="molecule type" value="Genomic_DNA"/>
</dbReference>
<dbReference type="RefSeq" id="WP_034436727.1">
    <property type="nucleotide sequence ID" value="NZ_CBTK010000304.1"/>
</dbReference>
<sequence length="177" mass="19625">MTEPTHGSPRAQAYDRMMERVKLRLEELEQAEKAAFPRLYASIEHAAEKAVELGELTGEEARLIGSYLKRDLEDAGQYLSSTGHDLGAWLRFDVELLEDRMLDFFQRGVDQSRLDLLAFEEPVAGAELAEYCSGEITGPGTLQCEQCAELMVFHAPAAIIPCSVCGGTVFIRVSEEP</sequence>
<dbReference type="Proteomes" id="UP000019184">
    <property type="component" value="Unassembled WGS sequence"/>
</dbReference>
<organism evidence="1 2">
    <name type="scientific">Candidatus Contendobacter odensis Run_B_J11</name>
    <dbReference type="NCBI Taxonomy" id="1400861"/>
    <lineage>
        <taxon>Bacteria</taxon>
        <taxon>Pseudomonadati</taxon>
        <taxon>Pseudomonadota</taxon>
        <taxon>Gammaproteobacteria</taxon>
        <taxon>Candidatus Competibacteraceae</taxon>
        <taxon>Candidatus Contendibacter</taxon>
    </lineage>
</organism>
<accession>A0A7U7GG04</accession>
<evidence type="ECO:0000313" key="2">
    <source>
        <dbReference type="Proteomes" id="UP000019184"/>
    </source>
</evidence>
<evidence type="ECO:0008006" key="3">
    <source>
        <dbReference type="Google" id="ProtNLM"/>
    </source>
</evidence>
<dbReference type="AlphaFoldDB" id="A0A7U7GG04"/>
<protein>
    <recommendedName>
        <fullName evidence="3">Zinc ribbon-containing protein</fullName>
    </recommendedName>
</protein>
<dbReference type="Pfam" id="PF07295">
    <property type="entry name" value="DUF1451"/>
    <property type="match status" value="1"/>
</dbReference>